<name>A0A0R3UEF1_MESCO</name>
<sequence>MQQNSGGSADPSQPARQRTMSVSGRVKTAPWRTPPVRPPSSAVSPSRAKISNENGSREKTCLVCSRLRERVEALETSLRPPCPPQSVAISLLHGYLRLLVIYAIISRISAKPNGLMQSKRDG</sequence>
<reference evidence="2 3" key="1">
    <citation type="submission" date="2018-10" db="EMBL/GenBank/DDBJ databases">
        <authorList>
            <consortium name="Pathogen Informatics"/>
        </authorList>
    </citation>
    <scope>NUCLEOTIDE SEQUENCE [LARGE SCALE GENOMIC DNA]</scope>
</reference>
<dbReference type="WBParaSite" id="MCU_000355-RA">
    <property type="protein sequence ID" value="MCU_000355-RA"/>
    <property type="gene ID" value="MCU_000355"/>
</dbReference>
<dbReference type="AlphaFoldDB" id="A0A0R3UEF1"/>
<feature type="compositionally biased region" description="Low complexity" evidence="1">
    <location>
        <begin position="39"/>
        <end position="48"/>
    </location>
</feature>
<dbReference type="EMBL" id="UXSR01005192">
    <property type="protein sequence ID" value="VDD79371.1"/>
    <property type="molecule type" value="Genomic_DNA"/>
</dbReference>
<feature type="region of interest" description="Disordered" evidence="1">
    <location>
        <begin position="1"/>
        <end position="55"/>
    </location>
</feature>
<evidence type="ECO:0000256" key="1">
    <source>
        <dbReference type="SAM" id="MobiDB-lite"/>
    </source>
</evidence>
<gene>
    <name evidence="2" type="ORF">MCOS_LOCUS5374</name>
</gene>
<reference evidence="4" key="2">
    <citation type="submission" date="2019-11" db="UniProtKB">
        <authorList>
            <consortium name="WormBaseParasite"/>
        </authorList>
    </citation>
    <scope>IDENTIFICATION</scope>
</reference>
<protein>
    <submittedName>
        <fullName evidence="2 4">Uncharacterized protein</fullName>
    </submittedName>
</protein>
<dbReference type="Proteomes" id="UP000267029">
    <property type="component" value="Unassembled WGS sequence"/>
</dbReference>
<accession>A0A0R3UEF1</accession>
<evidence type="ECO:0000313" key="2">
    <source>
        <dbReference type="EMBL" id="VDD79371.1"/>
    </source>
</evidence>
<evidence type="ECO:0000313" key="3">
    <source>
        <dbReference type="Proteomes" id="UP000267029"/>
    </source>
</evidence>
<organism evidence="4">
    <name type="scientific">Mesocestoides corti</name>
    <name type="common">Flatworm</name>
    <dbReference type="NCBI Taxonomy" id="53468"/>
    <lineage>
        <taxon>Eukaryota</taxon>
        <taxon>Metazoa</taxon>
        <taxon>Spiralia</taxon>
        <taxon>Lophotrochozoa</taxon>
        <taxon>Platyhelminthes</taxon>
        <taxon>Cestoda</taxon>
        <taxon>Eucestoda</taxon>
        <taxon>Cyclophyllidea</taxon>
        <taxon>Mesocestoididae</taxon>
        <taxon>Mesocestoides</taxon>
    </lineage>
</organism>
<keyword evidence="3" id="KW-1185">Reference proteome</keyword>
<proteinExistence type="predicted"/>
<feature type="compositionally biased region" description="Polar residues" evidence="1">
    <location>
        <begin position="1"/>
        <end position="22"/>
    </location>
</feature>
<evidence type="ECO:0000313" key="4">
    <source>
        <dbReference type="WBParaSite" id="MCU_000355-RA"/>
    </source>
</evidence>